<protein>
    <recommendedName>
        <fullName evidence="3">DUF3822 family protein</fullName>
    </recommendedName>
</protein>
<evidence type="ECO:0000313" key="2">
    <source>
        <dbReference type="Proteomes" id="UP000199577"/>
    </source>
</evidence>
<evidence type="ECO:0000313" key="1">
    <source>
        <dbReference type="EMBL" id="SFC10517.1"/>
    </source>
</evidence>
<dbReference type="Gene3D" id="3.30.420.250">
    <property type="match status" value="1"/>
</dbReference>
<dbReference type="Proteomes" id="UP000199577">
    <property type="component" value="Unassembled WGS sequence"/>
</dbReference>
<dbReference type="Pfam" id="PF12864">
    <property type="entry name" value="DUF3822"/>
    <property type="match status" value="1"/>
</dbReference>
<name>A0A1I1GFC6_9SPHI</name>
<sequence length="267" mass="29905">MMTYTSADFDRNQSADSTLLVRAGDHGSAVAIIDSEKRLQFLMEYSTTAVPQKVADIMRLDFREVKIAVPNGRYAFVPAEVYDSSRLNAYQYYLPSDDLTESVVADVPELAIKLVHQTAHIGLEAWQARFSQARVYPAVEVLLGVLLDYGRKTEGLTIAVDKQSESTSICIFDSGDFIYGNDFEIHHADDLNYYLLLLLQRFAVDRQPAYYLSGQVEEGDDYHQRLLKYSNRVEFADPLDAAGITAAAGSVASRHRFLTLFGLYLCG</sequence>
<dbReference type="InterPro" id="IPR024213">
    <property type="entry name" value="DUF3822"/>
</dbReference>
<dbReference type="OrthoDB" id="713305at2"/>
<dbReference type="STRING" id="623281.SAMN05421747_104177"/>
<dbReference type="Gene3D" id="3.30.420.260">
    <property type="match status" value="1"/>
</dbReference>
<gene>
    <name evidence="1" type="ORF">SAMN05421747_104177</name>
</gene>
<dbReference type="EMBL" id="FOLL01000004">
    <property type="protein sequence ID" value="SFC10517.1"/>
    <property type="molecule type" value="Genomic_DNA"/>
</dbReference>
<dbReference type="AlphaFoldDB" id="A0A1I1GFC6"/>
<dbReference type="CDD" id="cd24013">
    <property type="entry name" value="ASKHA_ATPase_BT3980-like"/>
    <property type="match status" value="1"/>
</dbReference>
<keyword evidence="2" id="KW-1185">Reference proteome</keyword>
<organism evidence="1 2">
    <name type="scientific">Parapedobacter composti</name>
    <dbReference type="NCBI Taxonomy" id="623281"/>
    <lineage>
        <taxon>Bacteria</taxon>
        <taxon>Pseudomonadati</taxon>
        <taxon>Bacteroidota</taxon>
        <taxon>Sphingobacteriia</taxon>
        <taxon>Sphingobacteriales</taxon>
        <taxon>Sphingobacteriaceae</taxon>
        <taxon>Parapedobacter</taxon>
    </lineage>
</organism>
<proteinExistence type="predicted"/>
<accession>A0A1I1GFC6</accession>
<evidence type="ECO:0008006" key="3">
    <source>
        <dbReference type="Google" id="ProtNLM"/>
    </source>
</evidence>
<reference evidence="2" key="1">
    <citation type="submission" date="2016-10" db="EMBL/GenBank/DDBJ databases">
        <authorList>
            <person name="Varghese N."/>
            <person name="Submissions S."/>
        </authorList>
    </citation>
    <scope>NUCLEOTIDE SEQUENCE [LARGE SCALE GENOMIC DNA]</scope>
    <source>
        <strain evidence="2">DSM 22900</strain>
    </source>
</reference>
<dbReference type="RefSeq" id="WP_090972586.1">
    <property type="nucleotide sequence ID" value="NZ_FOLL01000004.1"/>
</dbReference>